<evidence type="ECO:0000313" key="2">
    <source>
        <dbReference type="EMBL" id="MBA8827088.1"/>
    </source>
</evidence>
<gene>
    <name evidence="2" type="ORF">FHX42_004472</name>
</gene>
<dbReference type="Proteomes" id="UP000569329">
    <property type="component" value="Unassembled WGS sequence"/>
</dbReference>
<organism evidence="2 3">
    <name type="scientific">Halosaccharopolyspora lacisalsi</name>
    <dbReference type="NCBI Taxonomy" id="1000566"/>
    <lineage>
        <taxon>Bacteria</taxon>
        <taxon>Bacillati</taxon>
        <taxon>Actinomycetota</taxon>
        <taxon>Actinomycetes</taxon>
        <taxon>Pseudonocardiales</taxon>
        <taxon>Pseudonocardiaceae</taxon>
        <taxon>Halosaccharopolyspora</taxon>
    </lineage>
</organism>
<accession>A0A839E897</accession>
<feature type="compositionally biased region" description="Basic and acidic residues" evidence="1">
    <location>
        <begin position="82"/>
        <end position="95"/>
    </location>
</feature>
<evidence type="ECO:0000313" key="3">
    <source>
        <dbReference type="Proteomes" id="UP000569329"/>
    </source>
</evidence>
<name>A0A839E897_9PSEU</name>
<evidence type="ECO:0000256" key="1">
    <source>
        <dbReference type="SAM" id="MobiDB-lite"/>
    </source>
</evidence>
<feature type="region of interest" description="Disordered" evidence="1">
    <location>
        <begin position="82"/>
        <end position="102"/>
    </location>
</feature>
<proteinExistence type="predicted"/>
<reference evidence="2 3" key="1">
    <citation type="submission" date="2020-07" db="EMBL/GenBank/DDBJ databases">
        <title>Sequencing the genomes of 1000 actinobacteria strains.</title>
        <authorList>
            <person name="Klenk H.-P."/>
        </authorList>
    </citation>
    <scope>NUCLEOTIDE SEQUENCE [LARGE SCALE GENOMIC DNA]</scope>
    <source>
        <strain evidence="2 3">DSM 45975</strain>
    </source>
</reference>
<dbReference type="EMBL" id="JACGWZ010000007">
    <property type="protein sequence ID" value="MBA8827088.1"/>
    <property type="molecule type" value="Genomic_DNA"/>
</dbReference>
<dbReference type="AlphaFoldDB" id="A0A839E897"/>
<dbReference type="RefSeq" id="WP_182546280.1">
    <property type="nucleotide sequence ID" value="NZ_JACGWZ010000007.1"/>
</dbReference>
<keyword evidence="3" id="KW-1185">Reference proteome</keyword>
<protein>
    <submittedName>
        <fullName evidence="2">Uncharacterized protein</fullName>
    </submittedName>
</protein>
<sequence>MHDQRFGFPARVFPIASEVSADVAEPLLEERLALRSDEEGLEHELELIDAECAVLRAEEAGVTDAVAMRRLERARAADRNELAARQWQRTDHDDFQAEEAIA</sequence>
<comment type="caution">
    <text evidence="2">The sequence shown here is derived from an EMBL/GenBank/DDBJ whole genome shotgun (WGS) entry which is preliminary data.</text>
</comment>